<organism evidence="9 10">
    <name type="scientific">Mycobacterium terramassiliense</name>
    <dbReference type="NCBI Taxonomy" id="1841859"/>
    <lineage>
        <taxon>Bacteria</taxon>
        <taxon>Bacillati</taxon>
        <taxon>Actinomycetota</taxon>
        <taxon>Actinomycetes</taxon>
        <taxon>Mycobacteriales</taxon>
        <taxon>Mycobacteriaceae</taxon>
        <taxon>Mycobacterium</taxon>
    </lineage>
</organism>
<evidence type="ECO:0000259" key="7">
    <source>
        <dbReference type="PROSITE" id="PS50850"/>
    </source>
</evidence>
<dbReference type="Pfam" id="PF07690">
    <property type="entry name" value="MFS_1"/>
    <property type="match status" value="1"/>
</dbReference>
<dbReference type="InterPro" id="IPR020846">
    <property type="entry name" value="MFS_dom"/>
</dbReference>
<keyword evidence="2 6" id="KW-0812">Transmembrane</keyword>
<evidence type="ECO:0000256" key="3">
    <source>
        <dbReference type="ARBA" id="ARBA00022989"/>
    </source>
</evidence>
<keyword evidence="4 6" id="KW-0472">Membrane</keyword>
<feature type="transmembrane region" description="Helical" evidence="6">
    <location>
        <begin position="90"/>
        <end position="107"/>
    </location>
</feature>
<feature type="transmembrane region" description="Helical" evidence="6">
    <location>
        <begin position="255"/>
        <end position="278"/>
    </location>
</feature>
<dbReference type="EMBL" id="FTRV01000010">
    <property type="protein sequence ID" value="SPM27381.1"/>
    <property type="molecule type" value="Genomic_DNA"/>
</dbReference>
<dbReference type="GO" id="GO:0005886">
    <property type="term" value="C:plasma membrane"/>
    <property type="evidence" value="ECO:0007669"/>
    <property type="project" value="UniProtKB-SubCell"/>
</dbReference>
<evidence type="ECO:0000313" key="8">
    <source>
        <dbReference type="EMBL" id="SPM27381.1"/>
    </source>
</evidence>
<keyword evidence="3 6" id="KW-1133">Transmembrane helix</keyword>
<dbReference type="InterPro" id="IPR036259">
    <property type="entry name" value="MFS_trans_sf"/>
</dbReference>
<dbReference type="PANTHER" id="PTHR23527">
    <property type="entry name" value="BLL3282 PROTEIN"/>
    <property type="match status" value="1"/>
</dbReference>
<feature type="transmembrane region" description="Helical" evidence="6">
    <location>
        <begin position="223"/>
        <end position="249"/>
    </location>
</feature>
<keyword evidence="10" id="KW-1185">Reference proteome</keyword>
<feature type="transmembrane region" description="Helical" evidence="6">
    <location>
        <begin position="21"/>
        <end position="47"/>
    </location>
</feature>
<name>A0A2U3N7M7_9MYCO</name>
<feature type="domain" description="Major facilitator superfamily (MFS) profile" evidence="7">
    <location>
        <begin position="22"/>
        <end position="407"/>
    </location>
</feature>
<evidence type="ECO:0000256" key="6">
    <source>
        <dbReference type="SAM" id="Phobius"/>
    </source>
</evidence>
<dbReference type="GO" id="GO:0022857">
    <property type="term" value="F:transmembrane transporter activity"/>
    <property type="evidence" value="ECO:0007669"/>
    <property type="project" value="InterPro"/>
</dbReference>
<feature type="transmembrane region" description="Helical" evidence="6">
    <location>
        <begin position="360"/>
        <end position="376"/>
    </location>
</feature>
<sequence>VSALCKHGLMPKGDATLSAGARWTVMVVSLFVTASSFLFINGIAFLIPSLEDRRGIALTEASLLSSMPSWGMVVTLVLWGYVLDRVGERIVLTAGSALTAAAAYGAASVHSMVWVAIYLFLGGMAAASCNAAGGRLVSGWFPPQQRGLAMGIRQTAQPLGIAVGALVMPELAERGPHAGLMFPAFVCSAAAVAAAVGVVNPPRKSREAATESELASPYRGSSVLWRIHAVAGLLMMPQTVTVTFMLVWLVNHHHWSVAAAGGLVTLSQLLGAAGRIAVGRWSDRIGSRMQPVAVIAAAAALTLFLLALSDLVDSRFDIALMVAISVIAVLDNGLEATAITEFAGPFWSGRALGIQNTTQRVVAAVGPPLFGVLISAAKYPPAWALCGLFPLAAVPLVPIRLLPPGLESRARLRSVRRLRRWRAVRSHELPDDARRHGPPGQRPRPRRGGRAAAPPT</sequence>
<feature type="transmembrane region" description="Helical" evidence="6">
    <location>
        <begin position="67"/>
        <end position="83"/>
    </location>
</feature>
<evidence type="ECO:0000256" key="5">
    <source>
        <dbReference type="SAM" id="MobiDB-lite"/>
    </source>
</evidence>
<feature type="non-terminal residue" evidence="9">
    <location>
        <position position="1"/>
    </location>
</feature>
<evidence type="ECO:0000313" key="9">
    <source>
        <dbReference type="EMBL" id="SPM27424.1"/>
    </source>
</evidence>
<dbReference type="STRING" id="1841859.GCA_900157385_00855"/>
<protein>
    <submittedName>
        <fullName evidence="9">Sugar phosphate permease</fullName>
    </submittedName>
</protein>
<gene>
    <name evidence="8" type="ORF">MTAB308_860</name>
    <name evidence="9" type="ORF">MTAB308_903</name>
</gene>
<feature type="transmembrane region" description="Helical" evidence="6">
    <location>
        <begin position="318"/>
        <end position="339"/>
    </location>
</feature>
<evidence type="ECO:0000256" key="4">
    <source>
        <dbReference type="ARBA" id="ARBA00023136"/>
    </source>
</evidence>
<evidence type="ECO:0000313" key="10">
    <source>
        <dbReference type="Proteomes" id="UP000241595"/>
    </source>
</evidence>
<dbReference type="Gene3D" id="1.20.1250.20">
    <property type="entry name" value="MFS general substrate transporter like domains"/>
    <property type="match status" value="2"/>
</dbReference>
<accession>A0A2U3N7M7</accession>
<evidence type="ECO:0000256" key="1">
    <source>
        <dbReference type="ARBA" id="ARBA00004651"/>
    </source>
</evidence>
<dbReference type="InterPro" id="IPR011701">
    <property type="entry name" value="MFS"/>
</dbReference>
<proteinExistence type="predicted"/>
<feature type="transmembrane region" description="Helical" evidence="6">
    <location>
        <begin position="290"/>
        <end position="312"/>
    </location>
</feature>
<dbReference type="AlphaFoldDB" id="A0A2U3N7M7"/>
<dbReference type="Proteomes" id="UP000241595">
    <property type="component" value="Unassembled WGS sequence"/>
</dbReference>
<dbReference type="SUPFAM" id="SSF103473">
    <property type="entry name" value="MFS general substrate transporter"/>
    <property type="match status" value="1"/>
</dbReference>
<feature type="transmembrane region" description="Helical" evidence="6">
    <location>
        <begin position="180"/>
        <end position="202"/>
    </location>
</feature>
<feature type="region of interest" description="Disordered" evidence="5">
    <location>
        <begin position="428"/>
        <end position="456"/>
    </location>
</feature>
<dbReference type="PANTHER" id="PTHR23527:SF1">
    <property type="entry name" value="BLL3282 PROTEIN"/>
    <property type="match status" value="1"/>
</dbReference>
<dbReference type="InterPro" id="IPR052952">
    <property type="entry name" value="MFS-Transporter"/>
</dbReference>
<dbReference type="EMBL" id="FTRV01000010">
    <property type="protein sequence ID" value="SPM27424.1"/>
    <property type="molecule type" value="Genomic_DNA"/>
</dbReference>
<comment type="subcellular location">
    <subcellularLocation>
        <location evidence="1">Cell membrane</location>
        <topology evidence="1">Multi-pass membrane protein</topology>
    </subcellularLocation>
</comment>
<dbReference type="PROSITE" id="PS50850">
    <property type="entry name" value="MFS"/>
    <property type="match status" value="1"/>
</dbReference>
<reference evidence="9 10" key="1">
    <citation type="submission" date="2017-01" db="EMBL/GenBank/DDBJ databases">
        <authorList>
            <consortium name="Urmite Genomes"/>
        </authorList>
    </citation>
    <scope>NUCLEOTIDE SEQUENCE [LARGE SCALE GENOMIC DNA]</scope>
    <source>
        <strain evidence="9 10">AB308</strain>
    </source>
</reference>
<evidence type="ECO:0000256" key="2">
    <source>
        <dbReference type="ARBA" id="ARBA00022692"/>
    </source>
</evidence>